<evidence type="ECO:0000313" key="13">
    <source>
        <dbReference type="Proteomes" id="UP000053477"/>
    </source>
</evidence>
<keyword evidence="11" id="KW-0187">Copper transport</keyword>
<evidence type="ECO:0000256" key="1">
    <source>
        <dbReference type="ARBA" id="ARBA00004141"/>
    </source>
</evidence>
<keyword evidence="11" id="KW-0813">Transport</keyword>
<sequence length="183" mass="19775">MDMDGTDTSTSMTMMMKPWLHFTGGDVLFFRSLAPSSGGAIAAACIVLFLIALFERGLSGLRAIMEAHWRQRALTAIASKFDKLDDSSSDLNVQLPLKTSQDVKVSTSKAIPTRRIPPFILKNDVSRGLFQALQAVLQYTLMLAVMTFHAGYITAIIVGLGVGEAVFARAKVDGESEDGAHAH</sequence>
<keyword evidence="5" id="KW-0964">Secreted</keyword>
<keyword evidence="13" id="KW-1185">Reference proteome</keyword>
<evidence type="ECO:0000256" key="7">
    <source>
        <dbReference type="ARBA" id="ARBA00022729"/>
    </source>
</evidence>
<evidence type="ECO:0000256" key="11">
    <source>
        <dbReference type="RuleBase" id="RU367022"/>
    </source>
</evidence>
<comment type="subcellular location">
    <subcellularLocation>
        <location evidence="2">Cell envelope</location>
    </subcellularLocation>
    <subcellularLocation>
        <location evidence="3">Cell outer membrane</location>
    </subcellularLocation>
    <subcellularLocation>
        <location evidence="1 11">Membrane</location>
        <topology evidence="1 11">Multi-pass membrane protein</topology>
    </subcellularLocation>
    <subcellularLocation>
        <location evidence="4">Secreted</location>
    </subcellularLocation>
</comment>
<dbReference type="Proteomes" id="UP000053477">
    <property type="component" value="Unassembled WGS sequence"/>
</dbReference>
<proteinExistence type="inferred from homology"/>
<keyword evidence="10" id="KW-0998">Cell outer membrane</keyword>
<dbReference type="GO" id="GO:0005375">
    <property type="term" value="F:copper ion transmembrane transporter activity"/>
    <property type="evidence" value="ECO:0007669"/>
    <property type="project" value="UniProtKB-UniRule"/>
</dbReference>
<name>A0A0H2SAQ5_9AGAM</name>
<organism evidence="12 13">
    <name type="scientific">Schizopora paradoxa</name>
    <dbReference type="NCBI Taxonomy" id="27342"/>
    <lineage>
        <taxon>Eukaryota</taxon>
        <taxon>Fungi</taxon>
        <taxon>Dikarya</taxon>
        <taxon>Basidiomycota</taxon>
        <taxon>Agaricomycotina</taxon>
        <taxon>Agaricomycetes</taxon>
        <taxon>Hymenochaetales</taxon>
        <taxon>Schizoporaceae</taxon>
        <taxon>Schizopora</taxon>
    </lineage>
</organism>
<dbReference type="InterPro" id="IPR007274">
    <property type="entry name" value="Cop_transporter"/>
</dbReference>
<dbReference type="EMBL" id="KQ085951">
    <property type="protein sequence ID" value="KLO13936.1"/>
    <property type="molecule type" value="Genomic_DNA"/>
</dbReference>
<keyword evidence="11" id="KW-0186">Copper</keyword>
<gene>
    <name evidence="12" type="ORF">SCHPADRAFT_939933</name>
</gene>
<evidence type="ECO:0000256" key="6">
    <source>
        <dbReference type="ARBA" id="ARBA00022692"/>
    </source>
</evidence>
<keyword evidence="6 11" id="KW-0812">Transmembrane</keyword>
<dbReference type="OrthoDB" id="73901at2759"/>
<evidence type="ECO:0000256" key="3">
    <source>
        <dbReference type="ARBA" id="ARBA00004442"/>
    </source>
</evidence>
<keyword evidence="8 11" id="KW-1133">Transmembrane helix</keyword>
<dbReference type="STRING" id="27342.A0A0H2SAQ5"/>
<dbReference type="AlphaFoldDB" id="A0A0H2SAQ5"/>
<dbReference type="InterPro" id="IPR003368">
    <property type="entry name" value="POMP_repeat"/>
</dbReference>
<accession>A0A0H2SAQ5</accession>
<dbReference type="GO" id="GO:0005886">
    <property type="term" value="C:plasma membrane"/>
    <property type="evidence" value="ECO:0007669"/>
    <property type="project" value="TreeGrafter"/>
</dbReference>
<evidence type="ECO:0000256" key="9">
    <source>
        <dbReference type="ARBA" id="ARBA00023136"/>
    </source>
</evidence>
<evidence type="ECO:0000256" key="4">
    <source>
        <dbReference type="ARBA" id="ARBA00004613"/>
    </source>
</evidence>
<evidence type="ECO:0000256" key="2">
    <source>
        <dbReference type="ARBA" id="ARBA00004196"/>
    </source>
</evidence>
<dbReference type="PANTHER" id="PTHR12483">
    <property type="entry name" value="SOLUTE CARRIER FAMILY 31 COPPER TRANSPORTERS"/>
    <property type="match status" value="1"/>
</dbReference>
<evidence type="ECO:0000313" key="12">
    <source>
        <dbReference type="EMBL" id="KLO13936.1"/>
    </source>
</evidence>
<protein>
    <recommendedName>
        <fullName evidence="11">Copper transport protein</fullName>
    </recommendedName>
</protein>
<evidence type="ECO:0000256" key="5">
    <source>
        <dbReference type="ARBA" id="ARBA00022525"/>
    </source>
</evidence>
<reference evidence="12 13" key="1">
    <citation type="submission" date="2015-04" db="EMBL/GenBank/DDBJ databases">
        <title>Complete genome sequence of Schizopora paradoxa KUC8140, a cosmopolitan wood degrader in East Asia.</title>
        <authorList>
            <consortium name="DOE Joint Genome Institute"/>
            <person name="Min B."/>
            <person name="Park H."/>
            <person name="Jang Y."/>
            <person name="Kim J.-J."/>
            <person name="Kim K.H."/>
            <person name="Pangilinan J."/>
            <person name="Lipzen A."/>
            <person name="Riley R."/>
            <person name="Grigoriev I.V."/>
            <person name="Spatafora J.W."/>
            <person name="Choi I.-G."/>
        </authorList>
    </citation>
    <scope>NUCLEOTIDE SEQUENCE [LARGE SCALE GENOMIC DNA]</scope>
    <source>
        <strain evidence="12 13">KUC8140</strain>
    </source>
</reference>
<keyword evidence="9 11" id="KW-0472">Membrane</keyword>
<keyword evidence="11" id="KW-0406">Ion transport</keyword>
<feature type="transmembrane region" description="Helical" evidence="11">
    <location>
        <begin position="33"/>
        <end position="54"/>
    </location>
</feature>
<evidence type="ECO:0000256" key="10">
    <source>
        <dbReference type="ARBA" id="ARBA00023237"/>
    </source>
</evidence>
<dbReference type="PANTHER" id="PTHR12483:SF27">
    <property type="entry name" value="COPPER TRANSPORT PROTEIN CTR1"/>
    <property type="match status" value="1"/>
</dbReference>
<feature type="transmembrane region" description="Helical" evidence="11">
    <location>
        <begin position="136"/>
        <end position="162"/>
    </location>
</feature>
<keyword evidence="7" id="KW-0732">Signal</keyword>
<comment type="similarity">
    <text evidence="11">Belongs to the copper transporter (Ctr) (TC 1.A.56) family. SLC31A subfamily.</text>
</comment>
<dbReference type="InParanoid" id="A0A0H2SAQ5"/>
<dbReference type="NCBIfam" id="TIGR01376">
    <property type="entry name" value="POMP_repeat"/>
    <property type="match status" value="1"/>
</dbReference>
<evidence type="ECO:0000256" key="8">
    <source>
        <dbReference type="ARBA" id="ARBA00022989"/>
    </source>
</evidence>
<dbReference type="GO" id="GO:0005576">
    <property type="term" value="C:extracellular region"/>
    <property type="evidence" value="ECO:0007669"/>
    <property type="project" value="UniProtKB-SubCell"/>
</dbReference>
<dbReference type="Pfam" id="PF04145">
    <property type="entry name" value="Ctr"/>
    <property type="match status" value="1"/>
</dbReference>